<name>A0A6J5R4F9_9CAUD</name>
<accession>A0A6J5R4F9</accession>
<reference evidence="2" key="1">
    <citation type="submission" date="2020-05" db="EMBL/GenBank/DDBJ databases">
        <authorList>
            <person name="Chiriac C."/>
            <person name="Salcher M."/>
            <person name="Ghai R."/>
            <person name="Kavagutti S V."/>
        </authorList>
    </citation>
    <scope>NUCLEOTIDE SEQUENCE</scope>
</reference>
<gene>
    <name evidence="2" type="ORF">UFOVP1148_12</name>
    <name evidence="1" type="ORF">UFOVP809_9</name>
</gene>
<organism evidence="2">
    <name type="scientific">uncultured Caudovirales phage</name>
    <dbReference type="NCBI Taxonomy" id="2100421"/>
    <lineage>
        <taxon>Viruses</taxon>
        <taxon>Duplodnaviria</taxon>
        <taxon>Heunggongvirae</taxon>
        <taxon>Uroviricota</taxon>
        <taxon>Caudoviricetes</taxon>
        <taxon>Peduoviridae</taxon>
        <taxon>Maltschvirus</taxon>
        <taxon>Maltschvirus maltsch</taxon>
    </lineage>
</organism>
<evidence type="ECO:0000313" key="1">
    <source>
        <dbReference type="EMBL" id="CAB4163219.1"/>
    </source>
</evidence>
<dbReference type="EMBL" id="LR797100">
    <property type="protein sequence ID" value="CAB4186504.1"/>
    <property type="molecule type" value="Genomic_DNA"/>
</dbReference>
<evidence type="ECO:0000313" key="2">
    <source>
        <dbReference type="EMBL" id="CAB4186504.1"/>
    </source>
</evidence>
<protein>
    <submittedName>
        <fullName evidence="2">Uncharacterized protein</fullName>
    </submittedName>
</protein>
<proteinExistence type="predicted"/>
<sequence>MPIQAARSITAQNQWTTPVGINGWFNVSISNAAGGSLGGTTVTVQRSWDGITYYDVDKWTKTSEDVGFEPDLTWYTIGVKTGEYVATCYVAISVLGSMRS</sequence>
<dbReference type="EMBL" id="LR796745">
    <property type="protein sequence ID" value="CAB4163219.1"/>
    <property type="molecule type" value="Genomic_DNA"/>
</dbReference>